<keyword evidence="4" id="KW-1185">Reference proteome</keyword>
<reference evidence="3 4" key="1">
    <citation type="submission" date="2020-08" db="EMBL/GenBank/DDBJ databases">
        <title>Sequencing the genomes of 1000 actinobacteria strains.</title>
        <authorList>
            <person name="Klenk H.-P."/>
        </authorList>
    </citation>
    <scope>NUCLEOTIDE SEQUENCE [LARGE SCALE GENOMIC DNA]</scope>
    <source>
        <strain evidence="3 4">DSM 44551</strain>
    </source>
</reference>
<organism evidence="3 4">
    <name type="scientific">Nocardiopsis composta</name>
    <dbReference type="NCBI Taxonomy" id="157465"/>
    <lineage>
        <taxon>Bacteria</taxon>
        <taxon>Bacillati</taxon>
        <taxon>Actinomycetota</taxon>
        <taxon>Actinomycetes</taxon>
        <taxon>Streptosporangiales</taxon>
        <taxon>Nocardiopsidaceae</taxon>
        <taxon>Nocardiopsis</taxon>
    </lineage>
</organism>
<evidence type="ECO:0000313" key="3">
    <source>
        <dbReference type="EMBL" id="MBB5430523.1"/>
    </source>
</evidence>
<accession>A0A7W8VC32</accession>
<name>A0A7W8VC32_9ACTN</name>
<protein>
    <submittedName>
        <fullName evidence="3">Uncharacterized protein YndB with AHSA1/START domain</fullName>
    </submittedName>
</protein>
<dbReference type="RefSeq" id="WP_312893470.1">
    <property type="nucleotide sequence ID" value="NZ_BAAAJD010000023.1"/>
</dbReference>
<dbReference type="Pfam" id="PF08327">
    <property type="entry name" value="AHSA1"/>
    <property type="match status" value="1"/>
</dbReference>
<feature type="domain" description="Activator of Hsp90 ATPase homologue 1/2-like C-terminal" evidence="2">
    <location>
        <begin position="13"/>
        <end position="143"/>
    </location>
</feature>
<dbReference type="InterPro" id="IPR013538">
    <property type="entry name" value="ASHA1/2-like_C"/>
</dbReference>
<proteinExistence type="inferred from homology"/>
<comment type="similarity">
    <text evidence="1">Belongs to the AHA1 family.</text>
</comment>
<evidence type="ECO:0000259" key="2">
    <source>
        <dbReference type="Pfam" id="PF08327"/>
    </source>
</evidence>
<sequence>MTETMIDVAAHLDAPVERIWPLLAEAEGVRRWYAFDGAELDPVPGGAVAFHWKEHGSYRGVVERVVPGSLLALRCSLYPGAEPEPGSATLVEFHVEPDGDGARVRIIETGFAALNCTEEEQRLRAQENSEGWRAALELLKGLAEGADDAG</sequence>
<dbReference type="SUPFAM" id="SSF55961">
    <property type="entry name" value="Bet v1-like"/>
    <property type="match status" value="1"/>
</dbReference>
<dbReference type="InterPro" id="IPR023393">
    <property type="entry name" value="START-like_dom_sf"/>
</dbReference>
<gene>
    <name evidence="3" type="ORF">HDA36_000607</name>
</gene>
<evidence type="ECO:0000313" key="4">
    <source>
        <dbReference type="Proteomes" id="UP000572635"/>
    </source>
</evidence>
<dbReference type="EMBL" id="JACHDB010000001">
    <property type="protein sequence ID" value="MBB5430523.1"/>
    <property type="molecule type" value="Genomic_DNA"/>
</dbReference>
<comment type="caution">
    <text evidence="3">The sequence shown here is derived from an EMBL/GenBank/DDBJ whole genome shotgun (WGS) entry which is preliminary data.</text>
</comment>
<dbReference type="Gene3D" id="3.30.530.20">
    <property type="match status" value="1"/>
</dbReference>
<dbReference type="Proteomes" id="UP000572635">
    <property type="component" value="Unassembled WGS sequence"/>
</dbReference>
<dbReference type="AlphaFoldDB" id="A0A7W8VC32"/>
<evidence type="ECO:0000256" key="1">
    <source>
        <dbReference type="ARBA" id="ARBA00006817"/>
    </source>
</evidence>